<organism evidence="15">
    <name type="scientific">Compsopogon caeruleus</name>
    <dbReference type="NCBI Taxonomy" id="31354"/>
    <lineage>
        <taxon>Eukaryota</taxon>
        <taxon>Rhodophyta</taxon>
        <taxon>Compsopogonophyceae</taxon>
        <taxon>Compsopogonales</taxon>
        <taxon>Compsopogonaceae</taxon>
        <taxon>Compsopogon</taxon>
    </lineage>
</organism>
<evidence type="ECO:0000256" key="8">
    <source>
        <dbReference type="ARBA" id="ARBA00023211"/>
    </source>
</evidence>
<dbReference type="GO" id="GO:0006739">
    <property type="term" value="P:NADP+ metabolic process"/>
    <property type="evidence" value="ECO:0007669"/>
    <property type="project" value="TreeGrafter"/>
</dbReference>
<evidence type="ECO:0000256" key="3">
    <source>
        <dbReference type="ARBA" id="ARBA00022532"/>
    </source>
</evidence>
<evidence type="ECO:0000256" key="9">
    <source>
        <dbReference type="PIRNR" id="PIRNR000108"/>
    </source>
</evidence>
<dbReference type="AlphaFoldDB" id="A0A7S1XDN9"/>
<name>A0A7S1XDN9_9RHOD</name>
<keyword evidence="3 9" id="KW-0816">Tricarboxylic acid cycle</keyword>
<gene>
    <name evidence="15" type="ORF">CCAE0312_LOCUS4955</name>
</gene>
<dbReference type="InterPro" id="IPR019818">
    <property type="entry name" value="IsoCit/isopropylmalate_DH_CS"/>
</dbReference>
<dbReference type="GO" id="GO:0004450">
    <property type="term" value="F:isocitrate dehydrogenase (NADP+) activity"/>
    <property type="evidence" value="ECO:0007669"/>
    <property type="project" value="UniProtKB-EC"/>
</dbReference>
<dbReference type="PANTHER" id="PTHR11822:SF21">
    <property type="entry name" value="ISOCITRATE DEHYDROGENASE [NADP], MITOCHONDRIAL"/>
    <property type="match status" value="1"/>
</dbReference>
<evidence type="ECO:0000256" key="10">
    <source>
        <dbReference type="PIRSR" id="PIRSR000108-1"/>
    </source>
</evidence>
<keyword evidence="5 9" id="KW-0460">Magnesium</keyword>
<dbReference type="EMBL" id="HBGH01009025">
    <property type="protein sequence ID" value="CAD9232870.1"/>
    <property type="molecule type" value="Transcribed_RNA"/>
</dbReference>
<dbReference type="NCBIfam" id="NF006156">
    <property type="entry name" value="PRK08299.1"/>
    <property type="match status" value="1"/>
</dbReference>
<reference evidence="15" key="1">
    <citation type="submission" date="2021-01" db="EMBL/GenBank/DDBJ databases">
        <authorList>
            <person name="Corre E."/>
            <person name="Pelletier E."/>
            <person name="Niang G."/>
            <person name="Scheremetjew M."/>
            <person name="Finn R."/>
            <person name="Kale V."/>
            <person name="Holt S."/>
            <person name="Cochrane G."/>
            <person name="Meng A."/>
            <person name="Brown T."/>
            <person name="Cohen L."/>
        </authorList>
    </citation>
    <scope>NUCLEOTIDE SEQUENCE</scope>
    <source>
        <strain evidence="15">SAG 36.94</strain>
    </source>
</reference>
<keyword evidence="7 9" id="KW-0560">Oxidoreductase</keyword>
<evidence type="ECO:0000256" key="11">
    <source>
        <dbReference type="PIRSR" id="PIRSR000108-2"/>
    </source>
</evidence>
<dbReference type="GO" id="GO:0006099">
    <property type="term" value="P:tricarboxylic acid cycle"/>
    <property type="evidence" value="ECO:0007669"/>
    <property type="project" value="UniProtKB-KW"/>
</dbReference>
<feature type="binding site" evidence="13">
    <location>
        <begin position="92"/>
        <end position="94"/>
    </location>
    <ligand>
        <name>NADP(+)</name>
        <dbReference type="ChEBI" id="CHEBI:58349"/>
    </ligand>
</feature>
<dbReference type="GO" id="GO:0051287">
    <property type="term" value="F:NAD binding"/>
    <property type="evidence" value="ECO:0007669"/>
    <property type="project" value="InterPro"/>
</dbReference>
<dbReference type="SMART" id="SM01329">
    <property type="entry name" value="Iso_dh"/>
    <property type="match status" value="1"/>
</dbReference>
<comment type="similarity">
    <text evidence="2 9">Belongs to the isocitrate and isopropylmalate dehydrogenases family.</text>
</comment>
<evidence type="ECO:0000256" key="12">
    <source>
        <dbReference type="PIRSR" id="PIRSR000108-3"/>
    </source>
</evidence>
<accession>A0A7S1XDN9</accession>
<evidence type="ECO:0000256" key="2">
    <source>
        <dbReference type="ARBA" id="ARBA00007769"/>
    </source>
</evidence>
<keyword evidence="4 9" id="KW-0479">Metal-binding</keyword>
<dbReference type="GO" id="GO:0000287">
    <property type="term" value="F:magnesium ion binding"/>
    <property type="evidence" value="ECO:0007669"/>
    <property type="project" value="InterPro"/>
</dbReference>
<feature type="binding site" evidence="13">
    <location>
        <position position="99"/>
    </location>
    <ligand>
        <name>NADP(+)</name>
        <dbReference type="ChEBI" id="CHEBI:58349"/>
    </ligand>
</feature>
<keyword evidence="6 9" id="KW-0521">NADP</keyword>
<keyword evidence="8 9" id="KW-0464">Manganese</keyword>
<feature type="binding site" evidence="11">
    <location>
        <position position="94"/>
    </location>
    <ligand>
        <name>D-threo-isocitrate</name>
        <dbReference type="ChEBI" id="CHEBI:15562"/>
    </ligand>
</feature>
<dbReference type="SUPFAM" id="SSF53659">
    <property type="entry name" value="Isocitrate/Isopropylmalate dehydrogenase-like"/>
    <property type="match status" value="1"/>
</dbReference>
<feature type="binding site" evidence="11">
    <location>
        <begin position="111"/>
        <end position="117"/>
    </location>
    <ligand>
        <name>D-threo-isocitrate</name>
        <dbReference type="ChEBI" id="CHEBI:15562"/>
    </ligand>
</feature>
<sequence>MVWNMSGVARRMLSSNVGGKIRVENPVVELDGDEMTRIIWQMIKDKLILPYLDLNIKYFDLGLPHRDATEDRVTLEAAHAIKEYNVGIKCATITPDEGRVKEFGLKNMWVSPNGTIRNILNGTVFREPILCSNIPRIVPNWEKPIIVGRHAFGDQYKSVNMTTPEAGGKLKLVFQPNGGGEPITHDVFDFKGPGVAMAMYNTDHSIYGFARSSFSYARSRDLPLFLSTKRTILKAYDSRFSDIFEEVHKEFPDVEYEHRLIDDMVAQALKSSGGFVWACKNYDGDVQSDVVAQGYGSLGMMTSVLICPDDNGKTIEAEAAHGTVTRHYRQHQAGKETSTNPVASIFAWTRGLQHRGKLDENPALVNFSETLERACIECIENGEMTKDLALVVHGKNMTASHYLNTEPFLDAIANRMKTMAK</sequence>
<feature type="binding site" evidence="12">
    <location>
        <position position="262"/>
    </location>
    <ligand>
        <name>Mn(2+)</name>
        <dbReference type="ChEBI" id="CHEBI:29035"/>
    </ligand>
</feature>
<feature type="binding site" evidence="11">
    <location>
        <position position="149"/>
    </location>
    <ligand>
        <name>D-threo-isocitrate</name>
        <dbReference type="ChEBI" id="CHEBI:15562"/>
    </ligand>
</feature>
<feature type="binding site" evidence="13">
    <location>
        <position position="270"/>
    </location>
    <ligand>
        <name>NADP(+)</name>
        <dbReference type="ChEBI" id="CHEBI:58349"/>
    </ligand>
</feature>
<dbReference type="Gene3D" id="3.40.718.10">
    <property type="entry name" value="Isopropylmalate Dehydrogenase"/>
    <property type="match status" value="1"/>
</dbReference>
<feature type="site" description="Critical for catalysis" evidence="10">
    <location>
        <position position="156"/>
    </location>
</feature>
<dbReference type="InterPro" id="IPR024084">
    <property type="entry name" value="IsoPropMal-DH-like_dom"/>
</dbReference>
<feature type="binding site" evidence="13">
    <location>
        <begin position="322"/>
        <end position="327"/>
    </location>
    <ligand>
        <name>NADP(+)</name>
        <dbReference type="ChEBI" id="CHEBI:58349"/>
    </ligand>
</feature>
<dbReference type="PROSITE" id="PS00470">
    <property type="entry name" value="IDH_IMDH"/>
    <property type="match status" value="1"/>
</dbReference>
<dbReference type="NCBIfam" id="TIGR00127">
    <property type="entry name" value="nadp_idh_euk"/>
    <property type="match status" value="1"/>
</dbReference>
<evidence type="ECO:0000259" key="14">
    <source>
        <dbReference type="SMART" id="SM01329"/>
    </source>
</evidence>
<proteinExistence type="inferred from homology"/>
<dbReference type="PANTHER" id="PTHR11822">
    <property type="entry name" value="NADP-SPECIFIC ISOCITRATE DEHYDROGENASE"/>
    <property type="match status" value="1"/>
</dbReference>
<evidence type="ECO:0000256" key="7">
    <source>
        <dbReference type="ARBA" id="ARBA00023002"/>
    </source>
</evidence>
<feature type="binding site" evidence="11">
    <location>
        <position position="126"/>
    </location>
    <ligand>
        <name>D-threo-isocitrate</name>
        <dbReference type="ChEBI" id="CHEBI:15562"/>
    </ligand>
</feature>
<protein>
    <recommendedName>
        <fullName evidence="9">Isocitrate dehydrogenase [NADP]</fullName>
        <ecNumber evidence="9">1.1.1.42</ecNumber>
    </recommendedName>
</protein>
<comment type="catalytic activity">
    <reaction evidence="9">
        <text>D-threo-isocitrate + NADP(+) = 2-oxoglutarate + CO2 + NADPH</text>
        <dbReference type="Rhea" id="RHEA:19629"/>
        <dbReference type="ChEBI" id="CHEBI:15562"/>
        <dbReference type="ChEBI" id="CHEBI:16526"/>
        <dbReference type="ChEBI" id="CHEBI:16810"/>
        <dbReference type="ChEBI" id="CHEBI:57783"/>
        <dbReference type="ChEBI" id="CHEBI:58349"/>
        <dbReference type="EC" id="1.1.1.42"/>
    </reaction>
</comment>
<comment type="cofactor">
    <cofactor evidence="9 12">
        <name>Mg(2+)</name>
        <dbReference type="ChEBI" id="CHEBI:18420"/>
    </cofactor>
    <cofactor evidence="9 12">
        <name>Mn(2+)</name>
        <dbReference type="ChEBI" id="CHEBI:29035"/>
    </cofactor>
    <text evidence="9 12">Binds 1 Mg(2+) or Mn(2+) ion per subunit.</text>
</comment>
<feature type="domain" description="Isopropylmalate dehydrogenase-like" evidence="14">
    <location>
        <begin position="26"/>
        <end position="412"/>
    </location>
</feature>
<evidence type="ECO:0000256" key="5">
    <source>
        <dbReference type="ARBA" id="ARBA00022842"/>
    </source>
</evidence>
<evidence type="ECO:0000313" key="15">
    <source>
        <dbReference type="EMBL" id="CAD9232870.1"/>
    </source>
</evidence>
<evidence type="ECO:0000256" key="13">
    <source>
        <dbReference type="PIRSR" id="PIRSR000108-4"/>
    </source>
</evidence>
<dbReference type="PIRSF" id="PIRSF000108">
    <property type="entry name" value="IDH_NADP"/>
    <property type="match status" value="1"/>
</dbReference>
<dbReference type="GO" id="GO:0006102">
    <property type="term" value="P:isocitrate metabolic process"/>
    <property type="evidence" value="ECO:0007669"/>
    <property type="project" value="InterPro"/>
</dbReference>
<evidence type="ECO:0000256" key="1">
    <source>
        <dbReference type="ARBA" id="ARBA00001936"/>
    </source>
</evidence>
<evidence type="ECO:0000256" key="4">
    <source>
        <dbReference type="ARBA" id="ARBA00022723"/>
    </source>
</evidence>
<dbReference type="GO" id="GO:0005739">
    <property type="term" value="C:mitochondrion"/>
    <property type="evidence" value="ECO:0007669"/>
    <property type="project" value="TreeGrafter"/>
</dbReference>
<feature type="binding site" evidence="13">
    <location>
        <position position="340"/>
    </location>
    <ligand>
        <name>NADP(+)</name>
        <dbReference type="ChEBI" id="CHEBI:58349"/>
    </ligand>
</feature>
<dbReference type="EC" id="1.1.1.42" evidence="9"/>
<dbReference type="Pfam" id="PF00180">
    <property type="entry name" value="Iso_dh"/>
    <property type="match status" value="1"/>
</dbReference>
<feature type="site" description="Critical for catalysis" evidence="10">
    <location>
        <position position="229"/>
    </location>
</feature>
<dbReference type="InterPro" id="IPR004790">
    <property type="entry name" value="Isocitrate_DH_NADP"/>
</dbReference>
<feature type="binding site" evidence="12">
    <location>
        <position position="285"/>
    </location>
    <ligand>
        <name>Mn(2+)</name>
        <dbReference type="ChEBI" id="CHEBI:29035"/>
    </ligand>
</feature>
<evidence type="ECO:0000256" key="6">
    <source>
        <dbReference type="ARBA" id="ARBA00022857"/>
    </source>
</evidence>
<comment type="cofactor">
    <cofactor evidence="1">
        <name>Mn(2+)</name>
        <dbReference type="ChEBI" id="CHEBI:29035"/>
    </cofactor>
</comment>